<name>A0A6N2MV79_SALVM</name>
<accession>A0A6N2MV79</accession>
<protein>
    <submittedName>
        <fullName evidence="1">Uncharacterized protein</fullName>
    </submittedName>
</protein>
<sequence>MLFANVFHLQERHESMRVVSEQRVLFRVWKGNPIHQGKHHCLQPEHLEVACLCAKNLGIDGDDLQPSPVQWEWSL</sequence>
<evidence type="ECO:0000313" key="1">
    <source>
        <dbReference type="EMBL" id="VFU57569.1"/>
    </source>
</evidence>
<dbReference type="AlphaFoldDB" id="A0A6N2MV79"/>
<organism evidence="1">
    <name type="scientific">Salix viminalis</name>
    <name type="common">Common osier</name>
    <name type="synonym">Basket willow</name>
    <dbReference type="NCBI Taxonomy" id="40686"/>
    <lineage>
        <taxon>Eukaryota</taxon>
        <taxon>Viridiplantae</taxon>
        <taxon>Streptophyta</taxon>
        <taxon>Embryophyta</taxon>
        <taxon>Tracheophyta</taxon>
        <taxon>Spermatophyta</taxon>
        <taxon>Magnoliopsida</taxon>
        <taxon>eudicotyledons</taxon>
        <taxon>Gunneridae</taxon>
        <taxon>Pentapetalae</taxon>
        <taxon>rosids</taxon>
        <taxon>fabids</taxon>
        <taxon>Malpighiales</taxon>
        <taxon>Salicaceae</taxon>
        <taxon>Saliceae</taxon>
        <taxon>Salix</taxon>
    </lineage>
</organism>
<reference evidence="1" key="1">
    <citation type="submission" date="2019-03" db="EMBL/GenBank/DDBJ databases">
        <authorList>
            <person name="Mank J."/>
            <person name="Almeida P."/>
        </authorList>
    </citation>
    <scope>NUCLEOTIDE SEQUENCE</scope>
    <source>
        <strain evidence="1">78183</strain>
    </source>
</reference>
<proteinExistence type="predicted"/>
<dbReference type="EMBL" id="CAADRP010001952">
    <property type="protein sequence ID" value="VFU57569.1"/>
    <property type="molecule type" value="Genomic_DNA"/>
</dbReference>
<gene>
    <name evidence="1" type="ORF">SVIM_LOCUS416223</name>
</gene>